<dbReference type="PANTHER" id="PTHR43280:SF32">
    <property type="entry name" value="TRANSCRIPTIONAL REGULATORY PROTEIN"/>
    <property type="match status" value="1"/>
</dbReference>
<organism evidence="6 7">
    <name type="scientific">Streptomyces hiroshimensis</name>
    <dbReference type="NCBI Taxonomy" id="66424"/>
    <lineage>
        <taxon>Bacteria</taxon>
        <taxon>Bacillati</taxon>
        <taxon>Actinomycetota</taxon>
        <taxon>Actinomycetes</taxon>
        <taxon>Kitasatosporales</taxon>
        <taxon>Streptomycetaceae</taxon>
        <taxon>Streptomyces</taxon>
    </lineage>
</organism>
<dbReference type="PANTHER" id="PTHR43280">
    <property type="entry name" value="ARAC-FAMILY TRANSCRIPTIONAL REGULATOR"/>
    <property type="match status" value="1"/>
</dbReference>
<evidence type="ECO:0000256" key="3">
    <source>
        <dbReference type="ARBA" id="ARBA00023163"/>
    </source>
</evidence>
<dbReference type="SUPFAM" id="SSF51182">
    <property type="entry name" value="RmlC-like cupins"/>
    <property type="match status" value="1"/>
</dbReference>
<feature type="domain" description="HTH araC/xylS-type" evidence="5">
    <location>
        <begin position="210"/>
        <end position="308"/>
    </location>
</feature>
<keyword evidence="3" id="KW-0804">Transcription</keyword>
<comment type="caution">
    <text evidence="6">The sequence shown here is derived from an EMBL/GenBank/DDBJ whole genome shotgun (WGS) entry which is preliminary data.</text>
</comment>
<proteinExistence type="predicted"/>
<dbReference type="EMBL" id="BMUT01000024">
    <property type="protein sequence ID" value="GGY11057.1"/>
    <property type="molecule type" value="Genomic_DNA"/>
</dbReference>
<keyword evidence="2" id="KW-0238">DNA-binding</keyword>
<evidence type="ECO:0000313" key="7">
    <source>
        <dbReference type="Proteomes" id="UP000659223"/>
    </source>
</evidence>
<dbReference type="InterPro" id="IPR020449">
    <property type="entry name" value="Tscrpt_reg_AraC-type_HTH"/>
</dbReference>
<evidence type="ECO:0000256" key="1">
    <source>
        <dbReference type="ARBA" id="ARBA00023015"/>
    </source>
</evidence>
<dbReference type="SMART" id="SM00342">
    <property type="entry name" value="HTH_ARAC"/>
    <property type="match status" value="1"/>
</dbReference>
<accession>A0ABQ2ZBH6</accession>
<dbReference type="SUPFAM" id="SSF46689">
    <property type="entry name" value="Homeodomain-like"/>
    <property type="match status" value="1"/>
</dbReference>
<evidence type="ECO:0000256" key="2">
    <source>
        <dbReference type="ARBA" id="ARBA00023125"/>
    </source>
</evidence>
<evidence type="ECO:0000256" key="4">
    <source>
        <dbReference type="SAM" id="MobiDB-lite"/>
    </source>
</evidence>
<evidence type="ECO:0000259" key="5">
    <source>
        <dbReference type="PROSITE" id="PS01124"/>
    </source>
</evidence>
<dbReference type="Pfam" id="PF12833">
    <property type="entry name" value="HTH_18"/>
    <property type="match status" value="1"/>
</dbReference>
<dbReference type="PROSITE" id="PS01124">
    <property type="entry name" value="HTH_ARAC_FAMILY_2"/>
    <property type="match status" value="1"/>
</dbReference>
<reference evidence="7" key="1">
    <citation type="journal article" date="2019" name="Int. J. Syst. Evol. Microbiol.">
        <title>The Global Catalogue of Microorganisms (GCM) 10K type strain sequencing project: providing services to taxonomists for standard genome sequencing and annotation.</title>
        <authorList>
            <consortium name="The Broad Institute Genomics Platform"/>
            <consortium name="The Broad Institute Genome Sequencing Center for Infectious Disease"/>
            <person name="Wu L."/>
            <person name="Ma J."/>
        </authorList>
    </citation>
    <scope>NUCLEOTIDE SEQUENCE [LARGE SCALE GENOMIC DNA]</scope>
    <source>
        <strain evidence="7">JCM 4586</strain>
    </source>
</reference>
<dbReference type="Pfam" id="PF02311">
    <property type="entry name" value="AraC_binding"/>
    <property type="match status" value="1"/>
</dbReference>
<dbReference type="InterPro" id="IPR018060">
    <property type="entry name" value="HTH_AraC"/>
</dbReference>
<dbReference type="Proteomes" id="UP000659223">
    <property type="component" value="Unassembled WGS sequence"/>
</dbReference>
<feature type="region of interest" description="Disordered" evidence="4">
    <location>
        <begin position="313"/>
        <end position="361"/>
    </location>
</feature>
<dbReference type="InterPro" id="IPR003313">
    <property type="entry name" value="AraC-bd"/>
</dbReference>
<dbReference type="PRINTS" id="PR00032">
    <property type="entry name" value="HTHARAC"/>
</dbReference>
<gene>
    <name evidence="6" type="ORF">GCM10010324_67400</name>
</gene>
<evidence type="ECO:0000313" key="6">
    <source>
        <dbReference type="EMBL" id="GGY11057.1"/>
    </source>
</evidence>
<dbReference type="InterPro" id="IPR014710">
    <property type="entry name" value="RmlC-like_jellyroll"/>
</dbReference>
<sequence length="361" mass="38519">MTTRTRGRMPHTDPLPLHRLQITPPQVPPFAMGSFDSLGPDSRAGYPHRHTFYEIVYVTGGSGSHVIDLVHEPLRPPHLCVILPGQVHYWERVSGLRGILTLFTEDFLLAHPGDRQLLRALAERHWLRLPAARTGGDDGGSGDDGGARDGSDSVGVGALIRAMAEEFAAKPDGYASVLEAYLHILLVRSLRLPGPRRPDAAAGRSAEVARQFNLLLTETAGAGRSVGAYATRIGVSVGYLNETVKQTTGRTPGELIRAARTLEAKRLLAGSSLGVGQVARRVGFTDPAYFCRFFRRETGVSPGDFRRRALTAEPGSHEGLGSPGSPGSLGSPGSPGSPGKRILGNHHVPPTESIDPQGSPP</sequence>
<keyword evidence="7" id="KW-1185">Reference proteome</keyword>
<dbReference type="RefSeq" id="WP_190025571.1">
    <property type="nucleotide sequence ID" value="NZ_BMUT01000024.1"/>
</dbReference>
<name>A0ABQ2ZBH6_9ACTN</name>
<dbReference type="Gene3D" id="2.60.120.10">
    <property type="entry name" value="Jelly Rolls"/>
    <property type="match status" value="1"/>
</dbReference>
<feature type="region of interest" description="Disordered" evidence="4">
    <location>
        <begin position="1"/>
        <end position="20"/>
    </location>
</feature>
<protein>
    <submittedName>
        <fullName evidence="6">AraC family transcriptional regulator</fullName>
    </submittedName>
</protein>
<dbReference type="Gene3D" id="1.10.10.60">
    <property type="entry name" value="Homeodomain-like"/>
    <property type="match status" value="1"/>
</dbReference>
<dbReference type="InterPro" id="IPR011051">
    <property type="entry name" value="RmlC_Cupin_sf"/>
</dbReference>
<keyword evidence="1" id="KW-0805">Transcription regulation</keyword>
<dbReference type="InterPro" id="IPR009057">
    <property type="entry name" value="Homeodomain-like_sf"/>
</dbReference>
<feature type="compositionally biased region" description="Low complexity" evidence="4">
    <location>
        <begin position="313"/>
        <end position="339"/>
    </location>
</feature>